<sequence length="202" mass="21277">MTVSHGYRGAEPTVPAARTGHPTTPAAGTGRPQGAIALTALRIGLGLVFLWAFLDKTFGLGYATGGARAWIHGGSPTRGFLGSVDVGPLQTMFHSWAGTWWADWLFMLSMAGIGLALLLGVALRPAAVAGTVVLALMWLAEFPLAQVAADGTPSGSSNPIVDYHVIYALALIAVAATNAGRFWGLAEQWARLPFVRDHAWTR</sequence>
<evidence type="ECO:0000256" key="1">
    <source>
        <dbReference type="SAM" id="MobiDB-lite"/>
    </source>
</evidence>
<evidence type="ECO:0000313" key="3">
    <source>
        <dbReference type="EMBL" id="MFD1234478.1"/>
    </source>
</evidence>
<keyword evidence="2" id="KW-1133">Transmembrane helix</keyword>
<dbReference type="Proteomes" id="UP001597182">
    <property type="component" value="Unassembled WGS sequence"/>
</dbReference>
<name>A0ABW3VIH8_9PSEU</name>
<feature type="transmembrane region" description="Helical" evidence="2">
    <location>
        <begin position="165"/>
        <end position="186"/>
    </location>
</feature>
<feature type="region of interest" description="Disordered" evidence="1">
    <location>
        <begin position="1"/>
        <end position="29"/>
    </location>
</feature>
<feature type="compositionally biased region" description="Low complexity" evidence="1">
    <location>
        <begin position="15"/>
        <end position="29"/>
    </location>
</feature>
<keyword evidence="4" id="KW-1185">Reference proteome</keyword>
<evidence type="ECO:0008006" key="5">
    <source>
        <dbReference type="Google" id="ProtNLM"/>
    </source>
</evidence>
<keyword evidence="2" id="KW-0812">Transmembrane</keyword>
<proteinExistence type="predicted"/>
<comment type="caution">
    <text evidence="3">The sequence shown here is derived from an EMBL/GenBank/DDBJ whole genome shotgun (WGS) entry which is preliminary data.</text>
</comment>
<feature type="transmembrane region" description="Helical" evidence="2">
    <location>
        <begin position="35"/>
        <end position="54"/>
    </location>
</feature>
<protein>
    <recommendedName>
        <fullName evidence="5">Thiosulfate dehydrogenase [quinone] large subunit</fullName>
    </recommendedName>
</protein>
<gene>
    <name evidence="3" type="ORF">ACFQ34_14405</name>
</gene>
<feature type="transmembrane region" description="Helical" evidence="2">
    <location>
        <begin position="126"/>
        <end position="145"/>
    </location>
</feature>
<dbReference type="RefSeq" id="WP_346089942.1">
    <property type="nucleotide sequence ID" value="NZ_BAABKS010000005.1"/>
</dbReference>
<evidence type="ECO:0000256" key="2">
    <source>
        <dbReference type="SAM" id="Phobius"/>
    </source>
</evidence>
<keyword evidence="2" id="KW-0472">Membrane</keyword>
<feature type="transmembrane region" description="Helical" evidence="2">
    <location>
        <begin position="101"/>
        <end position="119"/>
    </location>
</feature>
<evidence type="ECO:0000313" key="4">
    <source>
        <dbReference type="Proteomes" id="UP001597182"/>
    </source>
</evidence>
<dbReference type="EMBL" id="JBHTMB010000132">
    <property type="protein sequence ID" value="MFD1234478.1"/>
    <property type="molecule type" value="Genomic_DNA"/>
</dbReference>
<reference evidence="4" key="1">
    <citation type="journal article" date="2019" name="Int. J. Syst. Evol. Microbiol.">
        <title>The Global Catalogue of Microorganisms (GCM) 10K type strain sequencing project: providing services to taxonomists for standard genome sequencing and annotation.</title>
        <authorList>
            <consortium name="The Broad Institute Genomics Platform"/>
            <consortium name="The Broad Institute Genome Sequencing Center for Infectious Disease"/>
            <person name="Wu L."/>
            <person name="Ma J."/>
        </authorList>
    </citation>
    <scope>NUCLEOTIDE SEQUENCE [LARGE SCALE GENOMIC DNA]</scope>
    <source>
        <strain evidence="4">CCUG 49018</strain>
    </source>
</reference>
<accession>A0ABW3VIH8</accession>
<organism evidence="3 4">
    <name type="scientific">Pseudonocardia benzenivorans</name>
    <dbReference type="NCBI Taxonomy" id="228005"/>
    <lineage>
        <taxon>Bacteria</taxon>
        <taxon>Bacillati</taxon>
        <taxon>Actinomycetota</taxon>
        <taxon>Actinomycetes</taxon>
        <taxon>Pseudonocardiales</taxon>
        <taxon>Pseudonocardiaceae</taxon>
        <taxon>Pseudonocardia</taxon>
    </lineage>
</organism>